<evidence type="ECO:0000256" key="5">
    <source>
        <dbReference type="ARBA" id="ARBA00023212"/>
    </source>
</evidence>
<dbReference type="EMBL" id="JASBNA010000112">
    <property type="protein sequence ID" value="KAK7676554.1"/>
    <property type="molecule type" value="Genomic_DNA"/>
</dbReference>
<feature type="compositionally biased region" description="Basic and acidic residues" evidence="7">
    <location>
        <begin position="85"/>
        <end position="99"/>
    </location>
</feature>
<dbReference type="GO" id="GO:0005819">
    <property type="term" value="C:spindle"/>
    <property type="evidence" value="ECO:0007669"/>
    <property type="project" value="UniProtKB-SubCell"/>
</dbReference>
<evidence type="ECO:0000313" key="10">
    <source>
        <dbReference type="Proteomes" id="UP001385951"/>
    </source>
</evidence>
<name>A0AAW0FEK1_9APHY</name>
<keyword evidence="6" id="KW-0539">Nucleus</keyword>
<keyword evidence="5" id="KW-0206">Cytoskeleton</keyword>
<comment type="subcellular location">
    <subcellularLocation>
        <location evidence="2">Cytoplasm</location>
        <location evidence="2">Cytoskeleton</location>
        <location evidence="2">Spindle</location>
    </subcellularLocation>
    <subcellularLocation>
        <location evidence="1">Nucleus</location>
    </subcellularLocation>
</comment>
<dbReference type="InterPro" id="IPR005635">
    <property type="entry name" value="Inner_centromere_prot_ARK-bd"/>
</dbReference>
<accession>A0AAW0FEK1</accession>
<evidence type="ECO:0000256" key="6">
    <source>
        <dbReference type="ARBA" id="ARBA00023242"/>
    </source>
</evidence>
<evidence type="ECO:0000256" key="7">
    <source>
        <dbReference type="SAM" id="MobiDB-lite"/>
    </source>
</evidence>
<feature type="compositionally biased region" description="Polar residues" evidence="7">
    <location>
        <begin position="58"/>
        <end position="70"/>
    </location>
</feature>
<proteinExistence type="inferred from homology"/>
<feature type="region of interest" description="Disordered" evidence="7">
    <location>
        <begin position="1"/>
        <end position="214"/>
    </location>
</feature>
<comment type="caution">
    <text evidence="9">The sequence shown here is derived from an EMBL/GenBank/DDBJ whole genome shotgun (WGS) entry which is preliminary data.</text>
</comment>
<sequence>MAERNEAAAHRTKQKLVLSSSHKSDLKQTNLVPHKLQSPSTVRLADKKRPAKAPTKGLSLTSSTALNVNRQQDKNGEIPQSTQKNKLEPAAKLSLKEVNLKPTNKPNEMLASAESHSTRRGNAVPLPDAARGGKFTRDRKPISSSTIANPRRKIKNTDYILPNPKKPRHVVPSANPVSTESILDELPRTPTKDEPYTADNLPDIPSDDDTNQRDRKYFKNWAATPELQRILDEKRNVDPISIFGEVPPLNMDEIFESQASRFRGRASPNQTP</sequence>
<comment type="similarity">
    <text evidence="3">Belongs to the INCENP family.</text>
</comment>
<evidence type="ECO:0000256" key="3">
    <source>
        <dbReference type="ARBA" id="ARBA00010042"/>
    </source>
</evidence>
<evidence type="ECO:0000256" key="4">
    <source>
        <dbReference type="ARBA" id="ARBA00022490"/>
    </source>
</evidence>
<feature type="compositionally biased region" description="Polar residues" evidence="7">
    <location>
        <begin position="17"/>
        <end position="41"/>
    </location>
</feature>
<keyword evidence="10" id="KW-1185">Reference proteome</keyword>
<keyword evidence="4" id="KW-0963">Cytoplasm</keyword>
<organism evidence="9 10">
    <name type="scientific">Cerrena zonata</name>
    <dbReference type="NCBI Taxonomy" id="2478898"/>
    <lineage>
        <taxon>Eukaryota</taxon>
        <taxon>Fungi</taxon>
        <taxon>Dikarya</taxon>
        <taxon>Basidiomycota</taxon>
        <taxon>Agaricomycotina</taxon>
        <taxon>Agaricomycetes</taxon>
        <taxon>Polyporales</taxon>
        <taxon>Cerrenaceae</taxon>
        <taxon>Cerrena</taxon>
    </lineage>
</organism>
<dbReference type="AlphaFoldDB" id="A0AAW0FEK1"/>
<evidence type="ECO:0000256" key="1">
    <source>
        <dbReference type="ARBA" id="ARBA00004123"/>
    </source>
</evidence>
<protein>
    <recommendedName>
        <fullName evidence="8">Inner centromere protein ARK-binding domain-containing protein</fullName>
    </recommendedName>
</protein>
<gene>
    <name evidence="9" type="ORF">QCA50_020478</name>
</gene>
<evidence type="ECO:0000256" key="2">
    <source>
        <dbReference type="ARBA" id="ARBA00004186"/>
    </source>
</evidence>
<evidence type="ECO:0000259" key="8">
    <source>
        <dbReference type="Pfam" id="PF03941"/>
    </source>
</evidence>
<evidence type="ECO:0000313" key="9">
    <source>
        <dbReference type="EMBL" id="KAK7676554.1"/>
    </source>
</evidence>
<dbReference type="GO" id="GO:0005634">
    <property type="term" value="C:nucleus"/>
    <property type="evidence" value="ECO:0007669"/>
    <property type="project" value="UniProtKB-SubCell"/>
</dbReference>
<dbReference type="Proteomes" id="UP001385951">
    <property type="component" value="Unassembled WGS sequence"/>
</dbReference>
<feature type="domain" description="Inner centromere protein ARK-binding" evidence="8">
    <location>
        <begin position="203"/>
        <end position="255"/>
    </location>
</feature>
<reference evidence="9 10" key="1">
    <citation type="submission" date="2022-09" db="EMBL/GenBank/DDBJ databases">
        <authorList>
            <person name="Palmer J.M."/>
        </authorList>
    </citation>
    <scope>NUCLEOTIDE SEQUENCE [LARGE SCALE GENOMIC DNA]</scope>
    <source>
        <strain evidence="9 10">DSM 7382</strain>
    </source>
</reference>
<dbReference type="Pfam" id="PF03941">
    <property type="entry name" value="INCENP_ARK-bind"/>
    <property type="match status" value="1"/>
</dbReference>
<feature type="compositionally biased region" description="Basic and acidic residues" evidence="7">
    <location>
        <begin position="185"/>
        <end position="195"/>
    </location>
</feature>